<gene>
    <name evidence="1" type="ORF">NCTC12227_00754</name>
</gene>
<accession>A0A3S4YQJ4</accession>
<protein>
    <recommendedName>
        <fullName evidence="3">Type IV secretion protein Rhs</fullName>
    </recommendedName>
</protein>
<evidence type="ECO:0000313" key="1">
    <source>
        <dbReference type="EMBL" id="VEJ21030.1"/>
    </source>
</evidence>
<dbReference type="KEGG" id="nani:NCTC12227_00754"/>
<dbReference type="STRING" id="326522.BWD08_04300"/>
<name>A0A3S4YQJ4_9NEIS</name>
<organism evidence="1 2">
    <name type="scientific">Neisseria animaloris</name>
    <dbReference type="NCBI Taxonomy" id="326522"/>
    <lineage>
        <taxon>Bacteria</taxon>
        <taxon>Pseudomonadati</taxon>
        <taxon>Pseudomonadota</taxon>
        <taxon>Betaproteobacteria</taxon>
        <taxon>Neisseriales</taxon>
        <taxon>Neisseriaceae</taxon>
        <taxon>Neisseria</taxon>
    </lineage>
</organism>
<sequence length="191" mass="22758">MDKGNRKQKWRFLTENEIDVARKVFSDGIDYTRVKIYRGIPYAPPFKIAVSPNGNIYFPRYDCPNDFAKTEPRYQVWLIHELTHVWQYQHGYRTWFGGALLAVKGSYIKRSAYVYPRLDTIRSLSDLNMEQQADLIAHYYAARYLDWKKYAAELPLFEAVLKPFFDSPHNKSLLPKYRNNLKWFGWITDRS</sequence>
<evidence type="ECO:0000313" key="2">
    <source>
        <dbReference type="Proteomes" id="UP000268229"/>
    </source>
</evidence>
<evidence type="ECO:0008006" key="3">
    <source>
        <dbReference type="Google" id="ProtNLM"/>
    </source>
</evidence>
<keyword evidence="2" id="KW-1185">Reference proteome</keyword>
<dbReference type="RefSeq" id="WP_126304341.1">
    <property type="nucleotide sequence ID" value="NZ_LR134516.1"/>
</dbReference>
<dbReference type="AlphaFoldDB" id="A0A3S4YQJ4"/>
<reference evidence="1 2" key="1">
    <citation type="submission" date="2018-12" db="EMBL/GenBank/DDBJ databases">
        <authorList>
            <consortium name="Pathogen Informatics"/>
        </authorList>
    </citation>
    <scope>NUCLEOTIDE SEQUENCE [LARGE SCALE GENOMIC DNA]</scope>
    <source>
        <strain evidence="1 2">NCTC12227</strain>
    </source>
</reference>
<dbReference type="Proteomes" id="UP000268229">
    <property type="component" value="Chromosome"/>
</dbReference>
<dbReference type="EMBL" id="LR134516">
    <property type="protein sequence ID" value="VEJ21030.1"/>
    <property type="molecule type" value="Genomic_DNA"/>
</dbReference>
<proteinExistence type="predicted"/>
<dbReference type="OrthoDB" id="8686772at2"/>